<accession>A0ABR7K2L4</accession>
<keyword evidence="2" id="KW-1185">Reference proteome</keyword>
<evidence type="ECO:0000313" key="1">
    <source>
        <dbReference type="EMBL" id="MBC6003346.1"/>
    </source>
</evidence>
<reference evidence="1 2" key="1">
    <citation type="submission" date="2020-08" db="EMBL/GenBank/DDBJ databases">
        <authorList>
            <person name="Liu C."/>
            <person name="Sun Q."/>
        </authorList>
    </citation>
    <scope>NUCLEOTIDE SEQUENCE [LARGE SCALE GENOMIC DNA]</scope>
    <source>
        <strain evidence="1 2">NSJ-45</strain>
    </source>
</reference>
<name>A0ABR7K2L4_9FIRM</name>
<proteinExistence type="predicted"/>
<evidence type="ECO:0000313" key="2">
    <source>
        <dbReference type="Proteomes" id="UP000611796"/>
    </source>
</evidence>
<organism evidence="1 2">
    <name type="scientific">Paeniclostridium hominis</name>
    <dbReference type="NCBI Taxonomy" id="2764329"/>
    <lineage>
        <taxon>Bacteria</taxon>
        <taxon>Bacillati</taxon>
        <taxon>Bacillota</taxon>
        <taxon>Clostridia</taxon>
        <taxon>Peptostreptococcales</taxon>
        <taxon>Peptostreptococcaceae</taxon>
        <taxon>Paeniclostridium</taxon>
    </lineage>
</organism>
<dbReference type="RefSeq" id="WP_187005606.1">
    <property type="nucleotide sequence ID" value="NZ_JACRWD010000001.1"/>
</dbReference>
<comment type="caution">
    <text evidence="1">The sequence shown here is derived from an EMBL/GenBank/DDBJ whole genome shotgun (WGS) entry which is preliminary data.</text>
</comment>
<sequence length="148" mass="17476">MIKYENKKIINSTPDKIFNVFINNAKDTFEKINIKNPVGCKTIKEVKRDSKGKKLYKSCLEITDFKKDKLYEITFTTDGQTFISKYVLNRISKNETELICIEKFINNNNPNKILDSITKFFYNSQVKKRFKYIVSDIETKIKKVDDHL</sequence>
<protein>
    <submittedName>
        <fullName evidence="1">DUF3284 domain-containing protein</fullName>
    </submittedName>
</protein>
<gene>
    <name evidence="1" type="ORF">H8891_06000</name>
</gene>
<dbReference type="Pfam" id="PF11687">
    <property type="entry name" value="DUF3284"/>
    <property type="match status" value="1"/>
</dbReference>
<dbReference type="Proteomes" id="UP000611796">
    <property type="component" value="Unassembled WGS sequence"/>
</dbReference>
<dbReference type="InterPro" id="IPR021701">
    <property type="entry name" value="DUF3284"/>
</dbReference>
<dbReference type="EMBL" id="JACRWD010000001">
    <property type="protein sequence ID" value="MBC6003346.1"/>
    <property type="molecule type" value="Genomic_DNA"/>
</dbReference>